<dbReference type="PANTHER" id="PTHR33332">
    <property type="entry name" value="REVERSE TRANSCRIPTASE DOMAIN-CONTAINING PROTEIN"/>
    <property type="match status" value="1"/>
</dbReference>
<evidence type="ECO:0000313" key="2">
    <source>
        <dbReference type="Proteomes" id="UP000069940"/>
    </source>
</evidence>
<organism evidence="1 2">
    <name type="scientific">Aedes albopictus</name>
    <name type="common">Asian tiger mosquito</name>
    <name type="synonym">Stegomyia albopicta</name>
    <dbReference type="NCBI Taxonomy" id="7160"/>
    <lineage>
        <taxon>Eukaryota</taxon>
        <taxon>Metazoa</taxon>
        <taxon>Ecdysozoa</taxon>
        <taxon>Arthropoda</taxon>
        <taxon>Hexapoda</taxon>
        <taxon>Insecta</taxon>
        <taxon>Pterygota</taxon>
        <taxon>Neoptera</taxon>
        <taxon>Endopterygota</taxon>
        <taxon>Diptera</taxon>
        <taxon>Nematocera</taxon>
        <taxon>Culicoidea</taxon>
        <taxon>Culicidae</taxon>
        <taxon>Culicinae</taxon>
        <taxon>Aedini</taxon>
        <taxon>Aedes</taxon>
        <taxon>Stegomyia</taxon>
    </lineage>
</organism>
<evidence type="ECO:0008006" key="3">
    <source>
        <dbReference type="Google" id="ProtNLM"/>
    </source>
</evidence>
<evidence type="ECO:0000313" key="1">
    <source>
        <dbReference type="EnsemblMetazoa" id="AALFPA23_015832.P23068"/>
    </source>
</evidence>
<dbReference type="GeneID" id="134290736"/>
<dbReference type="EnsemblMetazoa" id="AALFPA23_015832.R23068">
    <property type="protein sequence ID" value="AALFPA23_015832.P23068"/>
    <property type="gene ID" value="AALFPA23_015832"/>
</dbReference>
<protein>
    <recommendedName>
        <fullName evidence="3">Reverse transcriptase domain-containing protein</fullName>
    </recommendedName>
</protein>
<dbReference type="RefSeq" id="XP_062713912.1">
    <property type="nucleotide sequence ID" value="XM_062857928.1"/>
</dbReference>
<name>A0ABM1Z7L9_AEDAL</name>
<reference evidence="1" key="2">
    <citation type="submission" date="2025-05" db="UniProtKB">
        <authorList>
            <consortium name="EnsemblMetazoa"/>
        </authorList>
    </citation>
    <scope>IDENTIFICATION</scope>
    <source>
        <strain evidence="1">Foshan</strain>
    </source>
</reference>
<proteinExistence type="predicted"/>
<accession>A0ABM1Z7L9</accession>
<dbReference type="PRINTS" id="PR01345">
    <property type="entry name" value="CERVTRCPTASE"/>
</dbReference>
<keyword evidence="2" id="KW-1185">Reference proteome</keyword>
<sequence length="176" mass="20066">MYADDLKIYRIISLLVDCAALQQDIDAVAAWCASNGMELNAIKCKLISFSKSQTLLTFDYRANGIVLERVNSIKDLGVIMDSKLSFNDHVTSTTAKAFAVLGFVRRNASEFRDAYALKSVYCSLVRSILEYAVQIWAPYRETQIGRIERVQRCFVRYALRRLTRCSCHRTMTDVNL</sequence>
<reference evidence="2" key="1">
    <citation type="journal article" date="2015" name="Proc. Natl. Acad. Sci. U.S.A.">
        <title>Genome sequence of the Asian Tiger mosquito, Aedes albopictus, reveals insights into its biology, genetics, and evolution.</title>
        <authorList>
            <person name="Chen X.G."/>
            <person name="Jiang X."/>
            <person name="Gu J."/>
            <person name="Xu M."/>
            <person name="Wu Y."/>
            <person name="Deng Y."/>
            <person name="Zhang C."/>
            <person name="Bonizzoni M."/>
            <person name="Dermauw W."/>
            <person name="Vontas J."/>
            <person name="Armbruster P."/>
            <person name="Huang X."/>
            <person name="Yang Y."/>
            <person name="Zhang H."/>
            <person name="He W."/>
            <person name="Peng H."/>
            <person name="Liu Y."/>
            <person name="Wu K."/>
            <person name="Chen J."/>
            <person name="Lirakis M."/>
            <person name="Topalis P."/>
            <person name="Van Leeuwen T."/>
            <person name="Hall A.B."/>
            <person name="Jiang X."/>
            <person name="Thorpe C."/>
            <person name="Mueller R.L."/>
            <person name="Sun C."/>
            <person name="Waterhouse R.M."/>
            <person name="Yan G."/>
            <person name="Tu Z.J."/>
            <person name="Fang X."/>
            <person name="James A.A."/>
        </authorList>
    </citation>
    <scope>NUCLEOTIDE SEQUENCE [LARGE SCALE GENOMIC DNA]</scope>
    <source>
        <strain evidence="2">Foshan</strain>
    </source>
</reference>
<dbReference type="Proteomes" id="UP000069940">
    <property type="component" value="Unassembled WGS sequence"/>
</dbReference>